<dbReference type="SUPFAM" id="SSF75011">
    <property type="entry name" value="3-carboxy-cis,cis-mucoante lactonizing enzyme"/>
    <property type="match status" value="1"/>
</dbReference>
<gene>
    <name evidence="2" type="ORF">Athens101428_214</name>
</gene>
<dbReference type="Gene3D" id="2.130.10.10">
    <property type="entry name" value="YVTN repeat-like/Quinoprotein amine dehydrogenase"/>
    <property type="match status" value="1"/>
</dbReference>
<keyword evidence="1" id="KW-1133">Transmembrane helix</keyword>
<name>A0A554LQ05_9BACT</name>
<organism evidence="2 3">
    <name type="scientific">Candidatus Berkelbacteria bacterium Athens1014_28</name>
    <dbReference type="NCBI Taxonomy" id="2017145"/>
    <lineage>
        <taxon>Bacteria</taxon>
        <taxon>Candidatus Berkelbacteria</taxon>
    </lineage>
</organism>
<accession>A0A554LQ05</accession>
<comment type="caution">
    <text evidence="2">The sequence shown here is derived from an EMBL/GenBank/DDBJ whole genome shotgun (WGS) entry which is preliminary data.</text>
</comment>
<dbReference type="EMBL" id="VMGN01000008">
    <property type="protein sequence ID" value="TSC94699.1"/>
    <property type="molecule type" value="Genomic_DNA"/>
</dbReference>
<dbReference type="Pfam" id="PF08309">
    <property type="entry name" value="LVIVD"/>
    <property type="match status" value="4"/>
</dbReference>
<protein>
    <recommendedName>
        <fullName evidence="4">LVIVD repeat protein</fullName>
    </recommendedName>
</protein>
<feature type="transmembrane region" description="Helical" evidence="1">
    <location>
        <begin position="12"/>
        <end position="34"/>
    </location>
</feature>
<reference evidence="2 3" key="1">
    <citation type="submission" date="2017-07" db="EMBL/GenBank/DDBJ databases">
        <title>Mechanisms for carbon and nitrogen cycling indicate functional differentiation within the Candidate Phyla Radiation.</title>
        <authorList>
            <person name="Danczak R.E."/>
            <person name="Johnston M.D."/>
            <person name="Kenah C."/>
            <person name="Slattery M."/>
            <person name="Wrighton K.C."/>
            <person name="Wilkins M.J."/>
        </authorList>
    </citation>
    <scope>NUCLEOTIDE SEQUENCE [LARGE SCALE GENOMIC DNA]</scope>
    <source>
        <strain evidence="2">Athens1014_28</strain>
    </source>
</reference>
<proteinExistence type="predicted"/>
<evidence type="ECO:0008006" key="4">
    <source>
        <dbReference type="Google" id="ProtNLM"/>
    </source>
</evidence>
<dbReference type="InterPro" id="IPR013211">
    <property type="entry name" value="LVIVD"/>
</dbReference>
<sequence length="481" mass="51452">MKFRRKKSGYAVIEILLAAAVFVTIGTSIVYLLIDSGYSNLQGRDRVLAANFAQSGLEATRNIRDSGFDKLTIGNHGLALQNGSWAFSGESDIDQSGRFSRQIQISAISADRLLVTSNVNRIAGISRPLNITFSTYLNNWNKTTLLPPSWNTPQIVGIGSTGETTGNRNPFGIFVLGNYAYLVADQPSSTGSEFFIFDISNPQTPTLTGKVLTGKRVYSVFVSGNYAFLTTQAQGSTRPELVVVDISNPATPTIVSRTSFNGNNYAKDIVVVGNYAYITTLNSNSREFIIVNVTDPVHPVTTPVGSLELGSNVNALNINGNYAYLATANDSGEIRIINISNPAVPTLVKTYNNPGLADATEVLFSNDKLFLSTLTNSGTNPNFVILSLNPSDLSIAVIGQTQLAGNINGIALDEAGNQVFTATSLSSQEFVLLDITNQAAPVIKSSLNLIGAAVAINYNGSYAFMAVNDLIQQLFIIGQGQ</sequence>
<evidence type="ECO:0000256" key="1">
    <source>
        <dbReference type="SAM" id="Phobius"/>
    </source>
</evidence>
<evidence type="ECO:0000313" key="2">
    <source>
        <dbReference type="EMBL" id="TSC94699.1"/>
    </source>
</evidence>
<dbReference type="InterPro" id="IPR015943">
    <property type="entry name" value="WD40/YVTN_repeat-like_dom_sf"/>
</dbReference>
<keyword evidence="1" id="KW-0812">Transmembrane</keyword>
<keyword evidence="1" id="KW-0472">Membrane</keyword>
<dbReference type="AlphaFoldDB" id="A0A554LQ05"/>
<dbReference type="Proteomes" id="UP000316495">
    <property type="component" value="Unassembled WGS sequence"/>
</dbReference>
<evidence type="ECO:0000313" key="3">
    <source>
        <dbReference type="Proteomes" id="UP000316495"/>
    </source>
</evidence>